<feature type="region of interest" description="Disordered" evidence="2">
    <location>
        <begin position="276"/>
        <end position="298"/>
    </location>
</feature>
<evidence type="ECO:0000313" key="4">
    <source>
        <dbReference type="EMBL" id="KAF8404164.1"/>
    </source>
</evidence>
<keyword evidence="1" id="KW-0479">Metal-binding</keyword>
<name>A0A835DLA6_TETSI</name>
<dbReference type="InterPro" id="IPR044589">
    <property type="entry name" value="GATA26/27"/>
</dbReference>
<accession>A0A835DLA6</accession>
<dbReference type="InterPro" id="IPR013088">
    <property type="entry name" value="Znf_NHR/GATA"/>
</dbReference>
<dbReference type="CDD" id="cd00202">
    <property type="entry name" value="ZnF_GATA"/>
    <property type="match status" value="1"/>
</dbReference>
<evidence type="ECO:0000256" key="2">
    <source>
        <dbReference type="SAM" id="MobiDB-lite"/>
    </source>
</evidence>
<dbReference type="PANTHER" id="PTHR46855:SF1">
    <property type="entry name" value="GATA TRANSCRIPTION FACTOR 26"/>
    <property type="match status" value="1"/>
</dbReference>
<dbReference type="Gene3D" id="3.30.50.10">
    <property type="entry name" value="Erythroid Transcription Factor GATA-1, subunit A"/>
    <property type="match status" value="1"/>
</dbReference>
<dbReference type="PANTHER" id="PTHR46855">
    <property type="entry name" value="OSJNBB0038F03.10 PROTEIN"/>
    <property type="match status" value="1"/>
</dbReference>
<reference evidence="4 5" key="1">
    <citation type="submission" date="2020-04" db="EMBL/GenBank/DDBJ databases">
        <title>Plant Genome Project.</title>
        <authorList>
            <person name="Zhang R.-G."/>
        </authorList>
    </citation>
    <scope>NUCLEOTIDE SEQUENCE [LARGE SCALE GENOMIC DNA]</scope>
    <source>
        <strain evidence="4">YNK0</strain>
        <tissue evidence="4">Leaf</tissue>
    </source>
</reference>
<gene>
    <name evidence="4" type="ORF">HHK36_009044</name>
</gene>
<proteinExistence type="predicted"/>
<dbReference type="GO" id="GO:0008270">
    <property type="term" value="F:zinc ion binding"/>
    <property type="evidence" value="ECO:0007669"/>
    <property type="project" value="UniProtKB-KW"/>
</dbReference>
<dbReference type="OrthoDB" id="515401at2759"/>
<dbReference type="SMART" id="SM00401">
    <property type="entry name" value="ZnF_GATA"/>
    <property type="match status" value="1"/>
</dbReference>
<dbReference type="OMA" id="HAEHAME"/>
<sequence>MGSLQSSHVAAQHNHTGTPLWRNGPPGKPVLCNACGSRWRTKGTLANYTPLHARAFTHLDSEGSQNSQEDKLPSKTKLNNYHIKVYNRGNLEDGELFAGYDLYSTGFEDDTSNRSSSGSAISCSESCILLGSIDGNEISGSVQSGFWDSVIPSRKRSLSRRRSMSPVERLRRDLYEILQEQESSFLSECSEEVLIFQREDPMSSAEIGHGSVLLKPPVSSTEEESVASSLLRENRVSFLNGDHMGSSRLTMQLHSSEISSSQVGKDRLIQDVGDIEELKESTAKESTAKQSSLTNESL</sequence>
<feature type="compositionally biased region" description="Polar residues" evidence="2">
    <location>
        <begin position="1"/>
        <end position="17"/>
    </location>
</feature>
<dbReference type="Pfam" id="PF00320">
    <property type="entry name" value="GATA"/>
    <property type="match status" value="1"/>
</dbReference>
<feature type="compositionally biased region" description="Basic and acidic residues" evidence="2">
    <location>
        <begin position="276"/>
        <end position="287"/>
    </location>
</feature>
<feature type="region of interest" description="Disordered" evidence="2">
    <location>
        <begin position="1"/>
        <end position="23"/>
    </location>
</feature>
<dbReference type="SUPFAM" id="SSF57716">
    <property type="entry name" value="Glucocorticoid receptor-like (DNA-binding domain)"/>
    <property type="match status" value="1"/>
</dbReference>
<evidence type="ECO:0000313" key="5">
    <source>
        <dbReference type="Proteomes" id="UP000655225"/>
    </source>
</evidence>
<dbReference type="InterPro" id="IPR000679">
    <property type="entry name" value="Znf_GATA"/>
</dbReference>
<keyword evidence="5" id="KW-1185">Reference proteome</keyword>
<dbReference type="GO" id="GO:0006355">
    <property type="term" value="P:regulation of DNA-templated transcription"/>
    <property type="evidence" value="ECO:0007669"/>
    <property type="project" value="InterPro"/>
</dbReference>
<dbReference type="Proteomes" id="UP000655225">
    <property type="component" value="Unassembled WGS sequence"/>
</dbReference>
<dbReference type="PROSITE" id="PS50114">
    <property type="entry name" value="GATA_ZN_FINGER_2"/>
    <property type="match status" value="1"/>
</dbReference>
<keyword evidence="1" id="KW-0863">Zinc-finger</keyword>
<evidence type="ECO:0000256" key="1">
    <source>
        <dbReference type="PROSITE-ProRule" id="PRU00094"/>
    </source>
</evidence>
<organism evidence="4 5">
    <name type="scientific">Tetracentron sinense</name>
    <name type="common">Spur-leaf</name>
    <dbReference type="NCBI Taxonomy" id="13715"/>
    <lineage>
        <taxon>Eukaryota</taxon>
        <taxon>Viridiplantae</taxon>
        <taxon>Streptophyta</taxon>
        <taxon>Embryophyta</taxon>
        <taxon>Tracheophyta</taxon>
        <taxon>Spermatophyta</taxon>
        <taxon>Magnoliopsida</taxon>
        <taxon>Trochodendrales</taxon>
        <taxon>Trochodendraceae</taxon>
        <taxon>Tetracentron</taxon>
    </lineage>
</organism>
<dbReference type="GO" id="GO:0043565">
    <property type="term" value="F:sequence-specific DNA binding"/>
    <property type="evidence" value="ECO:0007669"/>
    <property type="project" value="InterPro"/>
</dbReference>
<feature type="domain" description="GATA-type" evidence="3">
    <location>
        <begin position="16"/>
        <end position="43"/>
    </location>
</feature>
<evidence type="ECO:0000259" key="3">
    <source>
        <dbReference type="PROSITE" id="PS50114"/>
    </source>
</evidence>
<comment type="caution">
    <text evidence="4">The sequence shown here is derived from an EMBL/GenBank/DDBJ whole genome shotgun (WGS) entry which is preliminary data.</text>
</comment>
<keyword evidence="1" id="KW-0862">Zinc</keyword>
<feature type="compositionally biased region" description="Polar residues" evidence="2">
    <location>
        <begin position="288"/>
        <end position="298"/>
    </location>
</feature>
<dbReference type="EMBL" id="JABCRI010000006">
    <property type="protein sequence ID" value="KAF8404164.1"/>
    <property type="molecule type" value="Genomic_DNA"/>
</dbReference>
<protein>
    <recommendedName>
        <fullName evidence="3">GATA-type domain-containing protein</fullName>
    </recommendedName>
</protein>
<dbReference type="AlphaFoldDB" id="A0A835DLA6"/>